<dbReference type="Proteomes" id="UP000256964">
    <property type="component" value="Unassembled WGS sequence"/>
</dbReference>
<evidence type="ECO:0000313" key="3">
    <source>
        <dbReference type="Proteomes" id="UP000256964"/>
    </source>
</evidence>
<reference evidence="2 3" key="1">
    <citation type="journal article" date="2018" name="Biotechnol. Biofuels">
        <title>Integrative visual omics of the white-rot fungus Polyporus brumalis exposes the biotechnological potential of its oxidative enzymes for delignifying raw plant biomass.</title>
        <authorList>
            <person name="Miyauchi S."/>
            <person name="Rancon A."/>
            <person name="Drula E."/>
            <person name="Hage H."/>
            <person name="Chaduli D."/>
            <person name="Favel A."/>
            <person name="Grisel S."/>
            <person name="Henrissat B."/>
            <person name="Herpoel-Gimbert I."/>
            <person name="Ruiz-Duenas F.J."/>
            <person name="Chevret D."/>
            <person name="Hainaut M."/>
            <person name="Lin J."/>
            <person name="Wang M."/>
            <person name="Pangilinan J."/>
            <person name="Lipzen A."/>
            <person name="Lesage-Meessen L."/>
            <person name="Navarro D."/>
            <person name="Riley R."/>
            <person name="Grigoriev I.V."/>
            <person name="Zhou S."/>
            <person name="Raouche S."/>
            <person name="Rosso M.N."/>
        </authorList>
    </citation>
    <scope>NUCLEOTIDE SEQUENCE [LARGE SCALE GENOMIC DNA]</scope>
    <source>
        <strain evidence="2 3">BRFM 1820</strain>
    </source>
</reference>
<sequence>MPVPLPTLDLAERDYPALQRSTDARSVYGHALVAERQAVERHTQGDEYAATKVIFARIVGWLLLYPFGDTPAPFVLEFVNMRSDFNAKIYELGELFMQYVIPLFKQHKPASITLSSPPTRSSFERLRNAIDQQVVPSPRDHKDAKAQALIRDRYRCKLSDRLDSASFGAGLVDMTPQDTETFATHCAHIFPESLCFLEGRDPEENVDLIQRMSASAAYIDTNFQRNFAVTAYTMLNKFGCTNIQQELKGANIHRLENVMTLEVNVHYHFDKLLVWLEAVEGRPHTYRIVTQKPYFGNLPDEVTFTSPHALPQPSPRYLRVHAACCRIAHMSGAAEYIDKIYRDEEELGVLSEDGTSAPVLAHFLHRLVEPG</sequence>
<organism evidence="2 3">
    <name type="scientific">Lentinus brumalis</name>
    <dbReference type="NCBI Taxonomy" id="2498619"/>
    <lineage>
        <taxon>Eukaryota</taxon>
        <taxon>Fungi</taxon>
        <taxon>Dikarya</taxon>
        <taxon>Basidiomycota</taxon>
        <taxon>Agaricomycotina</taxon>
        <taxon>Agaricomycetes</taxon>
        <taxon>Polyporales</taxon>
        <taxon>Polyporaceae</taxon>
        <taxon>Lentinus</taxon>
    </lineage>
</organism>
<dbReference type="OrthoDB" id="2104739at2759"/>
<gene>
    <name evidence="2" type="ORF">OH76DRAFT_1450311</name>
</gene>
<dbReference type="AlphaFoldDB" id="A0A371CKP0"/>
<dbReference type="Pfam" id="PF13391">
    <property type="entry name" value="HNH_2"/>
    <property type="match status" value="1"/>
</dbReference>
<evidence type="ECO:0000313" key="2">
    <source>
        <dbReference type="EMBL" id="RDX40845.1"/>
    </source>
</evidence>
<accession>A0A371CKP0</accession>
<feature type="domain" description="HNH nuclease" evidence="1">
    <location>
        <begin position="181"/>
        <end position="273"/>
    </location>
</feature>
<proteinExistence type="predicted"/>
<dbReference type="InterPro" id="IPR003615">
    <property type="entry name" value="HNH_nuc"/>
</dbReference>
<protein>
    <recommendedName>
        <fullName evidence="1">HNH nuclease domain-containing protein</fullName>
    </recommendedName>
</protein>
<name>A0A371CKP0_9APHY</name>
<keyword evidence="3" id="KW-1185">Reference proteome</keyword>
<evidence type="ECO:0000259" key="1">
    <source>
        <dbReference type="Pfam" id="PF13391"/>
    </source>
</evidence>
<dbReference type="STRING" id="139420.A0A371CKP0"/>
<dbReference type="EMBL" id="KZ857534">
    <property type="protein sequence ID" value="RDX40845.1"/>
    <property type="molecule type" value="Genomic_DNA"/>
</dbReference>